<dbReference type="RefSeq" id="WP_394365435.1">
    <property type="nucleotide sequence ID" value="NZ_FUXK01000001.1"/>
</dbReference>
<accession>A0A1T4KJ18</accession>
<protein>
    <recommendedName>
        <fullName evidence="3">Acyltransferase</fullName>
    </recommendedName>
</protein>
<dbReference type="eggNOG" id="COG2937">
    <property type="taxonomic scope" value="Bacteria"/>
</dbReference>
<sequence>MNILLRKDMQKNPKFDDIRPYYEDEIPAAMARIAESSSLPLLASYVYPDESLEDVRKRIANYRTVKDFQTETMRKVNEQVIANSITAFSCDGLQQLSPTQSYLYVSNHRDIMLDSSLLQYFLVTQDFDTTEITFGANLMMSQLIVDIGKCNKMFRVERPGGSVKDFYRSSLHLSEYIRYTIAEKQQSVWIAQRNGRTKDGYDATDQGIIKMFCMSESSDKIKALADLHIVPIAISYEWEPCDVLKALELYESQSMRYTKKPGEDLNSILTGIIAPKGRVHIEICKPITVAELTRLEALTNNEYHKAVAKLIDQRIHKAYRLYPNNYIAHDLRYGSQRFAALYTPEEQALFQQHLAALDQYDTCNLDQLKDIFLGIYANPVETSML</sequence>
<evidence type="ECO:0000313" key="1">
    <source>
        <dbReference type="EMBL" id="SJZ42409.1"/>
    </source>
</evidence>
<evidence type="ECO:0000313" key="2">
    <source>
        <dbReference type="Proteomes" id="UP000190065"/>
    </source>
</evidence>
<dbReference type="Proteomes" id="UP000190065">
    <property type="component" value="Unassembled WGS sequence"/>
</dbReference>
<organism evidence="1 2">
    <name type="scientific">Segatella oulorum</name>
    <dbReference type="NCBI Taxonomy" id="28136"/>
    <lineage>
        <taxon>Bacteria</taxon>
        <taxon>Pseudomonadati</taxon>
        <taxon>Bacteroidota</taxon>
        <taxon>Bacteroidia</taxon>
        <taxon>Bacteroidales</taxon>
        <taxon>Prevotellaceae</taxon>
        <taxon>Segatella</taxon>
    </lineage>
</organism>
<dbReference type="PANTHER" id="PTHR30068:SF3">
    <property type="entry name" value="PHOSPHOLIPID_GLYCEROL ACYLTRANSFERASE DOMAIN-CONTAINING PROTEIN"/>
    <property type="match status" value="1"/>
</dbReference>
<dbReference type="SUPFAM" id="SSF69593">
    <property type="entry name" value="Glycerol-3-phosphate (1)-acyltransferase"/>
    <property type="match status" value="1"/>
</dbReference>
<name>A0A1T4KJ18_9BACT</name>
<dbReference type="STRING" id="28136.SAMN02745202_00077"/>
<gene>
    <name evidence="1" type="ORF">SAMN02745202_00077</name>
</gene>
<proteinExistence type="predicted"/>
<dbReference type="EMBL" id="FUXK01000001">
    <property type="protein sequence ID" value="SJZ42409.1"/>
    <property type="molecule type" value="Genomic_DNA"/>
</dbReference>
<dbReference type="AlphaFoldDB" id="A0A1T4KJ18"/>
<evidence type="ECO:0008006" key="3">
    <source>
        <dbReference type="Google" id="ProtNLM"/>
    </source>
</evidence>
<dbReference type="PANTHER" id="PTHR30068">
    <property type="entry name" value="URONATE ISOMERASE"/>
    <property type="match status" value="1"/>
</dbReference>
<reference evidence="1 2" key="1">
    <citation type="submission" date="2017-02" db="EMBL/GenBank/DDBJ databases">
        <authorList>
            <person name="Peterson S.W."/>
        </authorList>
    </citation>
    <scope>NUCLEOTIDE SEQUENCE [LARGE SCALE GENOMIC DNA]</scope>
    <source>
        <strain evidence="1 2">ATCC 43324</strain>
    </source>
</reference>
<dbReference type="GO" id="GO:0042840">
    <property type="term" value="P:D-glucuronate catabolic process"/>
    <property type="evidence" value="ECO:0007669"/>
    <property type="project" value="TreeGrafter"/>
</dbReference>
<dbReference type="GO" id="GO:0019698">
    <property type="term" value="P:D-galacturonate catabolic process"/>
    <property type="evidence" value="ECO:0007669"/>
    <property type="project" value="TreeGrafter"/>
</dbReference>